<reference evidence="2" key="1">
    <citation type="submission" date="2016-11" db="EMBL/GenBank/DDBJ databases">
        <authorList>
            <person name="Jaros S."/>
            <person name="Januszkiewicz K."/>
            <person name="Wedrychowicz H."/>
        </authorList>
    </citation>
    <scope>NUCLEOTIDE SEQUENCE [LARGE SCALE GENOMIC DNA]</scope>
</reference>
<evidence type="ECO:0000313" key="1">
    <source>
        <dbReference type="EMBL" id="APD19196.1"/>
    </source>
</evidence>
<dbReference type="Proteomes" id="UP000224050">
    <property type="component" value="Segment"/>
</dbReference>
<organism evidence="1 2">
    <name type="scientific">Mycobacterium phage Mitti</name>
    <dbReference type="NCBI Taxonomy" id="1917488"/>
    <lineage>
        <taxon>Viruses</taxon>
        <taxon>Duplodnaviria</taxon>
        <taxon>Heunggongvirae</taxon>
        <taxon>Uroviricota</taxon>
        <taxon>Caudoviricetes</taxon>
        <taxon>Weiservirinae</taxon>
        <taxon>Fionnbharthvirus</taxon>
        <taxon>Fionnbharthvirus fionnbharth</taxon>
    </lineage>
</organism>
<accession>A0A1J0MDL4</accession>
<sequence length="214" mass="21919">MSDLAGFFGSGVPSAKFNAIGDTVGGKIVAEPTIEQQRDYDTGAPLVYDDGNPRMQMVITVQTDLRDPEVPDDDGQRRLFVKGAMKYAIGQALKAAGKQQPEVGGELYVTYTHDGEQKNPRLNPPKQFAARYTPPAPAAQFFNGAQAQPAAVTQAVAAAPAAVAPAPAPAAAAVAPAPAAVAPAAAPAAGVPAGLENLPPEALEALKQLQGGQQ</sequence>
<gene>
    <name evidence="1" type="ORF">SEA_MITTI_69</name>
</gene>
<name>A0A1J0MDL4_9CAUD</name>
<evidence type="ECO:0000313" key="2">
    <source>
        <dbReference type="Proteomes" id="UP000224050"/>
    </source>
</evidence>
<proteinExistence type="predicted"/>
<protein>
    <submittedName>
        <fullName evidence="1">Uncharacterized protein</fullName>
    </submittedName>
</protein>
<dbReference type="EMBL" id="KY087992">
    <property type="protein sequence ID" value="APD19196.1"/>
    <property type="molecule type" value="Genomic_DNA"/>
</dbReference>